<evidence type="ECO:0000313" key="2">
    <source>
        <dbReference type="EMBL" id="VWL91714.1"/>
    </source>
</evidence>
<evidence type="ECO:0000313" key="3">
    <source>
        <dbReference type="Proteomes" id="UP000405524"/>
    </source>
</evidence>
<feature type="region of interest" description="Disordered" evidence="1">
    <location>
        <begin position="1"/>
        <end position="28"/>
    </location>
</feature>
<dbReference type="EMBL" id="CABWIC010000007">
    <property type="protein sequence ID" value="VWL91714.1"/>
    <property type="molecule type" value="Genomic_DNA"/>
</dbReference>
<dbReference type="AlphaFoldDB" id="A0A5K1ISN7"/>
<sequence length="94" mass="10078">MQMSQREEAAYRALGRRSAKASNRNAQMPAFRRDRMVVKAVRGNVLDVDGGTSAIPVKLSSVPMTTACSGVMVGDVVVVDTYMHQPLAVGVLAK</sequence>
<evidence type="ECO:0000256" key="1">
    <source>
        <dbReference type="SAM" id="MobiDB-lite"/>
    </source>
</evidence>
<reference evidence="2 3" key="1">
    <citation type="submission" date="2019-10" db="EMBL/GenBank/DDBJ databases">
        <authorList>
            <person name="Wolf R A."/>
        </authorList>
    </citation>
    <scope>NUCLEOTIDE SEQUENCE [LARGE SCALE GENOMIC DNA]</scope>
    <source>
        <strain evidence="2">Collinsella_intestinalis_DSM_13632</strain>
    </source>
</reference>
<dbReference type="RefSeq" id="WP_152063130.1">
    <property type="nucleotide sequence ID" value="NZ_CABWIC010000007.1"/>
</dbReference>
<accession>A0A5K1ISN7</accession>
<dbReference type="GeneID" id="77465387"/>
<dbReference type="Proteomes" id="UP000405524">
    <property type="component" value="Unassembled WGS sequence"/>
</dbReference>
<protein>
    <submittedName>
        <fullName evidence="2">Uncharacterized protein</fullName>
    </submittedName>
</protein>
<feature type="compositionally biased region" description="Basic and acidic residues" evidence="1">
    <location>
        <begin position="1"/>
        <end position="10"/>
    </location>
</feature>
<name>A0A5K1ISN7_9ACTN</name>
<organism evidence="2 3">
    <name type="scientific">Collinsella intestinalis</name>
    <dbReference type="NCBI Taxonomy" id="147207"/>
    <lineage>
        <taxon>Bacteria</taxon>
        <taxon>Bacillati</taxon>
        <taxon>Actinomycetota</taxon>
        <taxon>Coriobacteriia</taxon>
        <taxon>Coriobacteriales</taxon>
        <taxon>Coriobacteriaceae</taxon>
        <taxon>Collinsella</taxon>
    </lineage>
</organism>
<proteinExistence type="predicted"/>
<gene>
    <name evidence="2" type="ORF">JKKLCJKK_00398</name>
</gene>